<evidence type="ECO:0000313" key="2">
    <source>
        <dbReference type="EMBL" id="PPR03743.1"/>
    </source>
</evidence>
<accession>A0A409YKZ5</accession>
<reference evidence="2 3" key="1">
    <citation type="journal article" date="2018" name="Evol. Lett.">
        <title>Horizontal gene cluster transfer increased hallucinogenic mushroom diversity.</title>
        <authorList>
            <person name="Reynolds H.T."/>
            <person name="Vijayakumar V."/>
            <person name="Gluck-Thaler E."/>
            <person name="Korotkin H.B."/>
            <person name="Matheny P.B."/>
            <person name="Slot J.C."/>
        </authorList>
    </citation>
    <scope>NUCLEOTIDE SEQUENCE [LARGE SCALE GENOMIC DNA]</scope>
    <source>
        <strain evidence="2 3">SRW20</strain>
    </source>
</reference>
<dbReference type="EMBL" id="NHYE01000707">
    <property type="protein sequence ID" value="PPR03743.1"/>
    <property type="molecule type" value="Genomic_DNA"/>
</dbReference>
<sequence>MLSNDEVQITHVNGIPCNGNPQMPTPSGAPRVLDTAISNFSSLATSDPDIVCLGRQFPQQRSVVNGVLHSKTSLPLKAMETILEGRRIRYNIYYTEWLLELDNEVGEPGDLLVVKRASCVFWKKRKGDKKGVWKQAGLKTRVYHPDHDGLVLRARKYPEWQDADQDVTTDDTTDEEGLDDDAKKVKKKPKNDFARAARKFFRKYALGVGSESPITLE</sequence>
<proteinExistence type="predicted"/>
<feature type="region of interest" description="Disordered" evidence="1">
    <location>
        <begin position="163"/>
        <end position="185"/>
    </location>
</feature>
<protein>
    <submittedName>
        <fullName evidence="2">Uncharacterized protein</fullName>
    </submittedName>
</protein>
<feature type="compositionally biased region" description="Acidic residues" evidence="1">
    <location>
        <begin position="163"/>
        <end position="179"/>
    </location>
</feature>
<dbReference type="Proteomes" id="UP000284706">
    <property type="component" value="Unassembled WGS sequence"/>
</dbReference>
<dbReference type="AlphaFoldDB" id="A0A409YKZ5"/>
<dbReference type="InParanoid" id="A0A409YKZ5"/>
<organism evidence="2 3">
    <name type="scientific">Gymnopilus dilepis</name>
    <dbReference type="NCBI Taxonomy" id="231916"/>
    <lineage>
        <taxon>Eukaryota</taxon>
        <taxon>Fungi</taxon>
        <taxon>Dikarya</taxon>
        <taxon>Basidiomycota</taxon>
        <taxon>Agaricomycotina</taxon>
        <taxon>Agaricomycetes</taxon>
        <taxon>Agaricomycetidae</taxon>
        <taxon>Agaricales</taxon>
        <taxon>Agaricineae</taxon>
        <taxon>Hymenogastraceae</taxon>
        <taxon>Gymnopilus</taxon>
    </lineage>
</organism>
<evidence type="ECO:0000313" key="3">
    <source>
        <dbReference type="Proteomes" id="UP000284706"/>
    </source>
</evidence>
<evidence type="ECO:0000256" key="1">
    <source>
        <dbReference type="SAM" id="MobiDB-lite"/>
    </source>
</evidence>
<gene>
    <name evidence="2" type="ORF">CVT26_005800</name>
</gene>
<keyword evidence="3" id="KW-1185">Reference proteome</keyword>
<comment type="caution">
    <text evidence="2">The sequence shown here is derived from an EMBL/GenBank/DDBJ whole genome shotgun (WGS) entry which is preliminary data.</text>
</comment>
<name>A0A409YKZ5_9AGAR</name>